<name>X0WXM7_9ZZZZ</name>
<accession>X0WXM7</accession>
<proteinExistence type="predicted"/>
<feature type="non-terminal residue" evidence="1">
    <location>
        <position position="250"/>
    </location>
</feature>
<protein>
    <recommendedName>
        <fullName evidence="2">ATP-binding protein</fullName>
    </recommendedName>
</protein>
<organism evidence="1">
    <name type="scientific">marine sediment metagenome</name>
    <dbReference type="NCBI Taxonomy" id="412755"/>
    <lineage>
        <taxon>unclassified sequences</taxon>
        <taxon>metagenomes</taxon>
        <taxon>ecological metagenomes</taxon>
    </lineage>
</organism>
<evidence type="ECO:0008006" key="2">
    <source>
        <dbReference type="Google" id="ProtNLM"/>
    </source>
</evidence>
<comment type="caution">
    <text evidence="1">The sequence shown here is derived from an EMBL/GenBank/DDBJ whole genome shotgun (WGS) entry which is preliminary data.</text>
</comment>
<gene>
    <name evidence="1" type="ORF">S01H1_48842</name>
</gene>
<dbReference type="AlphaFoldDB" id="X0WXM7"/>
<dbReference type="EMBL" id="BARS01031379">
    <property type="protein sequence ID" value="GAG17481.1"/>
    <property type="molecule type" value="Genomic_DNA"/>
</dbReference>
<sequence>MPLQTGETEEERRRQASEALKVHLEGLRESGLDFAKARKIRERLDLRIFTPRLAIGIQLGFPAALGAPPDAKRLARKNEAEFKEFVRAMTDAFLERLYPRTSRVKIQNERNFLFEIVDWSWRNDVDLCGINGLNTLLRMISEPPFTTIGGLPVPQYIDAENRRNRLLNKVNTLISGPEVLWFEGEPLTADLLFRRKKEKVPLSIINLSELDQFEDRSFVVSQVAHAIFKWMRTQAGTDQPRVLLFIDEIG</sequence>
<reference evidence="1" key="1">
    <citation type="journal article" date="2014" name="Front. Microbiol.">
        <title>High frequency of phylogenetically diverse reductive dehalogenase-homologous genes in deep subseafloor sedimentary metagenomes.</title>
        <authorList>
            <person name="Kawai M."/>
            <person name="Futagami T."/>
            <person name="Toyoda A."/>
            <person name="Takaki Y."/>
            <person name="Nishi S."/>
            <person name="Hori S."/>
            <person name="Arai W."/>
            <person name="Tsubouchi T."/>
            <person name="Morono Y."/>
            <person name="Uchiyama I."/>
            <person name="Ito T."/>
            <person name="Fujiyama A."/>
            <person name="Inagaki F."/>
            <person name="Takami H."/>
        </authorList>
    </citation>
    <scope>NUCLEOTIDE SEQUENCE</scope>
    <source>
        <strain evidence="1">Expedition CK06-06</strain>
    </source>
</reference>
<evidence type="ECO:0000313" key="1">
    <source>
        <dbReference type="EMBL" id="GAG17481.1"/>
    </source>
</evidence>